<evidence type="ECO:0000256" key="2">
    <source>
        <dbReference type="ARBA" id="ARBA00023145"/>
    </source>
</evidence>
<evidence type="ECO:0000313" key="7">
    <source>
        <dbReference type="EMBL" id="EAS06392.1"/>
    </source>
</evidence>
<dbReference type="InterPro" id="IPR000668">
    <property type="entry name" value="Peptidase_C1A_C"/>
</dbReference>
<reference evidence="8" key="1">
    <citation type="journal article" date="2006" name="PLoS Biol.">
        <title>Macronuclear genome sequence of the ciliate Tetrahymena thermophila, a model eukaryote.</title>
        <authorList>
            <person name="Eisen J.A."/>
            <person name="Coyne R.S."/>
            <person name="Wu M."/>
            <person name="Wu D."/>
            <person name="Thiagarajan M."/>
            <person name="Wortman J.R."/>
            <person name="Badger J.H."/>
            <person name="Ren Q."/>
            <person name="Amedeo P."/>
            <person name="Jones K.M."/>
            <person name="Tallon L.J."/>
            <person name="Delcher A.L."/>
            <person name="Salzberg S.L."/>
            <person name="Silva J.C."/>
            <person name="Haas B.J."/>
            <person name="Majoros W.H."/>
            <person name="Farzad M."/>
            <person name="Carlton J.M."/>
            <person name="Smith R.K. Jr."/>
            <person name="Garg J."/>
            <person name="Pearlman R.E."/>
            <person name="Karrer K.M."/>
            <person name="Sun L."/>
            <person name="Manning G."/>
            <person name="Elde N.C."/>
            <person name="Turkewitz A.P."/>
            <person name="Asai D.J."/>
            <person name="Wilkes D.E."/>
            <person name="Wang Y."/>
            <person name="Cai H."/>
            <person name="Collins K."/>
            <person name="Stewart B.A."/>
            <person name="Lee S.R."/>
            <person name="Wilamowska K."/>
            <person name="Weinberg Z."/>
            <person name="Ruzzo W.L."/>
            <person name="Wloga D."/>
            <person name="Gaertig J."/>
            <person name="Frankel J."/>
            <person name="Tsao C.-C."/>
            <person name="Gorovsky M.A."/>
            <person name="Keeling P.J."/>
            <person name="Waller R.F."/>
            <person name="Patron N.J."/>
            <person name="Cherry J.M."/>
            <person name="Stover N.A."/>
            <person name="Krieger C.J."/>
            <person name="del Toro C."/>
            <person name="Ryder H.F."/>
            <person name="Williamson S.C."/>
            <person name="Barbeau R.A."/>
            <person name="Hamilton E.P."/>
            <person name="Orias E."/>
        </authorList>
    </citation>
    <scope>NUCLEOTIDE SEQUENCE [LARGE SCALE GENOMIC DNA]</scope>
    <source>
        <strain evidence="8">SB210</strain>
    </source>
</reference>
<proteinExistence type="inferred from homology"/>
<dbReference type="SMART" id="SM00645">
    <property type="entry name" value="Pept_C1"/>
    <property type="match status" value="1"/>
</dbReference>
<dbReference type="Gene3D" id="3.90.70.10">
    <property type="entry name" value="Cysteine proteinases"/>
    <property type="match status" value="1"/>
</dbReference>
<dbReference type="SUPFAM" id="SSF54001">
    <property type="entry name" value="Cysteine proteinases"/>
    <property type="match status" value="1"/>
</dbReference>
<dbReference type="PRINTS" id="PR00705">
    <property type="entry name" value="PAPAIN"/>
</dbReference>
<dbReference type="CDD" id="cd02248">
    <property type="entry name" value="Peptidase_C1A"/>
    <property type="match status" value="1"/>
</dbReference>
<dbReference type="Proteomes" id="UP000009168">
    <property type="component" value="Unassembled WGS sequence"/>
</dbReference>
<dbReference type="InterPro" id="IPR000169">
    <property type="entry name" value="Pept_cys_AS"/>
</dbReference>
<dbReference type="GO" id="GO:0008234">
    <property type="term" value="F:cysteine-type peptidase activity"/>
    <property type="evidence" value="ECO:0007669"/>
    <property type="project" value="InterPro"/>
</dbReference>
<gene>
    <name evidence="7" type="ORF">TTHERM_00945300</name>
</gene>
<dbReference type="HOGENOM" id="CLU_012184_1_2_1"/>
<feature type="signal peptide" evidence="4">
    <location>
        <begin position="1"/>
        <end position="19"/>
    </location>
</feature>
<dbReference type="GO" id="GO:0006508">
    <property type="term" value="P:proteolysis"/>
    <property type="evidence" value="ECO:0007669"/>
    <property type="project" value="UniProtKB-KW"/>
</dbReference>
<evidence type="ECO:0000256" key="1">
    <source>
        <dbReference type="ARBA" id="ARBA00008455"/>
    </source>
</evidence>
<dbReference type="Pfam" id="PF08246">
    <property type="entry name" value="Inhibitor_I29"/>
    <property type="match status" value="1"/>
</dbReference>
<comment type="similarity">
    <text evidence="1">Belongs to the peptidase C1 family.</text>
</comment>
<feature type="chain" id="PRO_5018774034" evidence="4">
    <location>
        <begin position="20"/>
        <end position="335"/>
    </location>
</feature>
<dbReference type="InterPro" id="IPR013128">
    <property type="entry name" value="Peptidase_C1A"/>
</dbReference>
<dbReference type="Pfam" id="PF00112">
    <property type="entry name" value="Peptidase_C1"/>
    <property type="match status" value="1"/>
</dbReference>
<dbReference type="RefSeq" id="XP_001026637.1">
    <property type="nucleotide sequence ID" value="XM_001026637.1"/>
</dbReference>
<dbReference type="PANTHER" id="PTHR12411">
    <property type="entry name" value="CYSTEINE PROTEASE FAMILY C1-RELATED"/>
    <property type="match status" value="1"/>
</dbReference>
<evidence type="ECO:0000259" key="6">
    <source>
        <dbReference type="SMART" id="SM00848"/>
    </source>
</evidence>
<dbReference type="AlphaFoldDB" id="Q24F15"/>
<dbReference type="OrthoDB" id="5875790at2759"/>
<evidence type="ECO:0000313" key="8">
    <source>
        <dbReference type="Proteomes" id="UP000009168"/>
    </source>
</evidence>
<dbReference type="SMART" id="SM00848">
    <property type="entry name" value="Inhibitor_I29"/>
    <property type="match status" value="1"/>
</dbReference>
<accession>Q24F15</accession>
<keyword evidence="3" id="KW-1015">Disulfide bond</keyword>
<dbReference type="OMA" id="FLMVWIF"/>
<evidence type="ECO:0000256" key="3">
    <source>
        <dbReference type="ARBA" id="ARBA00023157"/>
    </source>
</evidence>
<organism evidence="7 8">
    <name type="scientific">Tetrahymena thermophila (strain SB210)</name>
    <dbReference type="NCBI Taxonomy" id="312017"/>
    <lineage>
        <taxon>Eukaryota</taxon>
        <taxon>Sar</taxon>
        <taxon>Alveolata</taxon>
        <taxon>Ciliophora</taxon>
        <taxon>Intramacronucleata</taxon>
        <taxon>Oligohymenophorea</taxon>
        <taxon>Hymenostomatida</taxon>
        <taxon>Tetrahymenina</taxon>
        <taxon>Tetrahymenidae</taxon>
        <taxon>Tetrahymena</taxon>
    </lineage>
</organism>
<keyword evidence="4" id="KW-0732">Signal</keyword>
<protein>
    <submittedName>
        <fullName evidence="7">Papain family cysteine protease</fullName>
    </submittedName>
</protein>
<dbReference type="GeneID" id="7837244"/>
<feature type="domain" description="Cathepsin propeptide inhibitor" evidence="6">
    <location>
        <begin position="39"/>
        <end position="95"/>
    </location>
</feature>
<name>Q24F15_TETTS</name>
<dbReference type="PROSITE" id="PS00139">
    <property type="entry name" value="THIOL_PROTEASE_CYS"/>
    <property type="match status" value="1"/>
</dbReference>
<dbReference type="InterPro" id="IPR038765">
    <property type="entry name" value="Papain-like_cys_pep_sf"/>
</dbReference>
<keyword evidence="8" id="KW-1185">Reference proteome</keyword>
<dbReference type="InterPro" id="IPR039417">
    <property type="entry name" value="Peptidase_C1A_papain-like"/>
</dbReference>
<keyword evidence="7" id="KW-0645">Protease</keyword>
<evidence type="ECO:0000256" key="4">
    <source>
        <dbReference type="SAM" id="SignalP"/>
    </source>
</evidence>
<keyword evidence="2" id="KW-0865">Zymogen</keyword>
<keyword evidence="7" id="KW-0378">Hydrolase</keyword>
<dbReference type="eggNOG" id="KOG1542">
    <property type="taxonomic scope" value="Eukaryota"/>
</dbReference>
<dbReference type="InterPro" id="IPR013201">
    <property type="entry name" value="Prot_inhib_I29"/>
</dbReference>
<feature type="domain" description="Peptidase C1A papain C-terminal" evidence="5">
    <location>
        <begin position="128"/>
        <end position="335"/>
    </location>
</feature>
<evidence type="ECO:0000259" key="5">
    <source>
        <dbReference type="SMART" id="SM00645"/>
    </source>
</evidence>
<sequence length="335" mass="37795">MDKYKSILFIFLFLAFVLGQDKQESLSDFGKKHQQQQSFLDFKKNFAKKYHSQEHEQYRFNVFLENLKEIERLNKEITSAKFAVTQFSDYTKEEFMKLFTGAVIPNEAELSSNSQSNSDSEERKLQSLPSTWDIRANGPGILQAVKNQGQCGSCWTFSTTATVENLYNIKYGYNLSFSEQQQVDCVYQRDGCQGGWFSTAYQFVMSIGLALENMYPYTGVYGSCATSSMGGYLYRISGFNNLQDNITQIQSSIVNKGAVAVCVDASYWGQYSSGIYSDTRASTTSCNHAVTIIGYGPGYWLIRNSWGANWGENGHIRVANNGTGGIRTNYAFQPY</sequence>
<dbReference type="KEGG" id="tet:TTHERM_00945300"/>
<dbReference type="EMBL" id="GG662297">
    <property type="protein sequence ID" value="EAS06392.1"/>
    <property type="molecule type" value="Genomic_DNA"/>
</dbReference>
<dbReference type="InParanoid" id="Q24F15"/>